<feature type="compositionally biased region" description="Polar residues" evidence="4">
    <location>
        <begin position="15"/>
        <end position="28"/>
    </location>
</feature>
<dbReference type="GO" id="GO:0006412">
    <property type="term" value="P:translation"/>
    <property type="evidence" value="ECO:0007669"/>
    <property type="project" value="InterPro"/>
</dbReference>
<dbReference type="PANTHER" id="PTHR11759">
    <property type="entry name" value="40S RIBOSOMAL PROTEIN S14/30S RIBOSOMAL PROTEIN S11"/>
    <property type="match status" value="1"/>
</dbReference>
<dbReference type="GO" id="GO:0003735">
    <property type="term" value="F:structural constituent of ribosome"/>
    <property type="evidence" value="ECO:0007669"/>
    <property type="project" value="InterPro"/>
</dbReference>
<dbReference type="Proteomes" id="UP001215598">
    <property type="component" value="Unassembled WGS sequence"/>
</dbReference>
<keyword evidence="2" id="KW-0689">Ribosomal protein</keyword>
<evidence type="ECO:0000256" key="1">
    <source>
        <dbReference type="ARBA" id="ARBA00006194"/>
    </source>
</evidence>
<accession>A0AAD7GL85</accession>
<dbReference type="Gene3D" id="3.30.420.80">
    <property type="entry name" value="Ribosomal protein S11"/>
    <property type="match status" value="1"/>
</dbReference>
<feature type="region of interest" description="Disordered" evidence="4">
    <location>
        <begin position="66"/>
        <end position="163"/>
    </location>
</feature>
<sequence length="319" mass="34994">MLEDRTRGPSGAGRLSTTEAPKEQNVSLGPQVAEGEPVFGVADIFASFNDTFVHVTDMSGKETISRVTGGMKVKADHESSPYARCKESESPPSTSKFAQPAEPAPRPPKPERPPRPRPRRHVHRPHRVLHSRPHRLHPQKGWSPWSSLSRVPHSKETAGHNRGHLNEPITAVIAYGLDKKGGESHTISEEGCILSGAMESPTSSRRWLPLHSQLVSRPPAESSLTVIPPGEPDLLDCRNTQPGVLMPVYRHRRAHTEDNALVNSSSPASPVPVGLTNDKGRLSKEEIDRMVDDAKTEDETAAARITYKNALECRMPQPP</sequence>
<evidence type="ECO:0000256" key="3">
    <source>
        <dbReference type="ARBA" id="ARBA00023274"/>
    </source>
</evidence>
<keyword evidence="3" id="KW-0687">Ribonucleoprotein</keyword>
<name>A0AAD7GL85_9AGAR</name>
<evidence type="ECO:0008006" key="7">
    <source>
        <dbReference type="Google" id="ProtNLM"/>
    </source>
</evidence>
<comment type="caution">
    <text evidence="5">The sequence shown here is derived from an EMBL/GenBank/DDBJ whole genome shotgun (WGS) entry which is preliminary data.</text>
</comment>
<dbReference type="AlphaFoldDB" id="A0AAD7GL85"/>
<evidence type="ECO:0000313" key="5">
    <source>
        <dbReference type="EMBL" id="KAJ7700265.1"/>
    </source>
</evidence>
<gene>
    <name evidence="5" type="ORF">B0H16DRAFT_1903013</name>
</gene>
<dbReference type="EMBL" id="JARKIB010000556">
    <property type="protein sequence ID" value="KAJ7700265.1"/>
    <property type="molecule type" value="Genomic_DNA"/>
</dbReference>
<comment type="similarity">
    <text evidence="1">Belongs to the universal ribosomal protein uS11 family.</text>
</comment>
<dbReference type="GO" id="GO:0005840">
    <property type="term" value="C:ribosome"/>
    <property type="evidence" value="ECO:0007669"/>
    <property type="project" value="UniProtKB-KW"/>
</dbReference>
<keyword evidence="6" id="KW-1185">Reference proteome</keyword>
<dbReference type="InterPro" id="IPR001971">
    <property type="entry name" value="Ribosomal_uS11"/>
</dbReference>
<dbReference type="InterPro" id="IPR036967">
    <property type="entry name" value="Ribosomal_uS11_sf"/>
</dbReference>
<organism evidence="5 6">
    <name type="scientific">Mycena metata</name>
    <dbReference type="NCBI Taxonomy" id="1033252"/>
    <lineage>
        <taxon>Eukaryota</taxon>
        <taxon>Fungi</taxon>
        <taxon>Dikarya</taxon>
        <taxon>Basidiomycota</taxon>
        <taxon>Agaricomycotina</taxon>
        <taxon>Agaricomycetes</taxon>
        <taxon>Agaricomycetidae</taxon>
        <taxon>Agaricales</taxon>
        <taxon>Marasmiineae</taxon>
        <taxon>Mycenaceae</taxon>
        <taxon>Mycena</taxon>
    </lineage>
</organism>
<dbReference type="Pfam" id="PF00411">
    <property type="entry name" value="Ribosomal_S11"/>
    <property type="match status" value="1"/>
</dbReference>
<protein>
    <recommendedName>
        <fullName evidence="7">40S ribosomal protein S14</fullName>
    </recommendedName>
</protein>
<feature type="compositionally biased region" description="Basic residues" evidence="4">
    <location>
        <begin position="115"/>
        <end position="138"/>
    </location>
</feature>
<evidence type="ECO:0000256" key="2">
    <source>
        <dbReference type="ARBA" id="ARBA00022980"/>
    </source>
</evidence>
<evidence type="ECO:0000256" key="4">
    <source>
        <dbReference type="SAM" id="MobiDB-lite"/>
    </source>
</evidence>
<feature type="compositionally biased region" description="Basic and acidic residues" evidence="4">
    <location>
        <begin position="73"/>
        <end position="89"/>
    </location>
</feature>
<feature type="region of interest" description="Disordered" evidence="4">
    <location>
        <begin position="1"/>
        <end position="31"/>
    </location>
</feature>
<dbReference type="GO" id="GO:1990904">
    <property type="term" value="C:ribonucleoprotein complex"/>
    <property type="evidence" value="ECO:0007669"/>
    <property type="project" value="UniProtKB-KW"/>
</dbReference>
<dbReference type="SUPFAM" id="SSF53137">
    <property type="entry name" value="Translational machinery components"/>
    <property type="match status" value="1"/>
</dbReference>
<proteinExistence type="inferred from homology"/>
<reference evidence="5" key="1">
    <citation type="submission" date="2023-03" db="EMBL/GenBank/DDBJ databases">
        <title>Massive genome expansion in bonnet fungi (Mycena s.s.) driven by repeated elements and novel gene families across ecological guilds.</title>
        <authorList>
            <consortium name="Lawrence Berkeley National Laboratory"/>
            <person name="Harder C.B."/>
            <person name="Miyauchi S."/>
            <person name="Viragh M."/>
            <person name="Kuo A."/>
            <person name="Thoen E."/>
            <person name="Andreopoulos B."/>
            <person name="Lu D."/>
            <person name="Skrede I."/>
            <person name="Drula E."/>
            <person name="Henrissat B."/>
            <person name="Morin E."/>
            <person name="Kohler A."/>
            <person name="Barry K."/>
            <person name="LaButti K."/>
            <person name="Morin E."/>
            <person name="Salamov A."/>
            <person name="Lipzen A."/>
            <person name="Mereny Z."/>
            <person name="Hegedus B."/>
            <person name="Baldrian P."/>
            <person name="Stursova M."/>
            <person name="Weitz H."/>
            <person name="Taylor A."/>
            <person name="Grigoriev I.V."/>
            <person name="Nagy L.G."/>
            <person name="Martin F."/>
            <person name="Kauserud H."/>
        </authorList>
    </citation>
    <scope>NUCLEOTIDE SEQUENCE</scope>
    <source>
        <strain evidence="5">CBHHK182m</strain>
    </source>
</reference>
<evidence type="ECO:0000313" key="6">
    <source>
        <dbReference type="Proteomes" id="UP001215598"/>
    </source>
</evidence>